<keyword evidence="2 5" id="KW-0812">Transmembrane</keyword>
<dbReference type="VEuPathDB" id="VectorBase:LDEU004457"/>
<evidence type="ECO:0000313" key="6">
    <source>
        <dbReference type="EMBL" id="RWS27582.1"/>
    </source>
</evidence>
<evidence type="ECO:0000256" key="3">
    <source>
        <dbReference type="ARBA" id="ARBA00022989"/>
    </source>
</evidence>
<dbReference type="InterPro" id="IPR024371">
    <property type="entry name" value="AcetylCoA_trans_1-like"/>
</dbReference>
<sequence length="107" mass="12199">MDEVELNRRASVASSIFPEKKLEEIQDEDRRGLKGDYLNLCILLLLYISQGIPIGLLATIPMIFSANKVPYNQQAIFSFAGYPYAIKLLWAPIVDSVYSERFGRRKT</sequence>
<feature type="transmembrane region" description="Helical" evidence="5">
    <location>
        <begin position="40"/>
        <end position="64"/>
    </location>
</feature>
<gene>
    <name evidence="6" type="ORF">B4U80_06202</name>
</gene>
<keyword evidence="7" id="KW-1185">Reference proteome</keyword>
<keyword evidence="4 5" id="KW-0472">Membrane</keyword>
<name>A0A443SJC5_9ACAR</name>
<evidence type="ECO:0000256" key="1">
    <source>
        <dbReference type="ARBA" id="ARBA00004141"/>
    </source>
</evidence>
<comment type="caution">
    <text evidence="6">The sequence shown here is derived from an EMBL/GenBank/DDBJ whole genome shotgun (WGS) entry which is preliminary data.</text>
</comment>
<feature type="transmembrane region" description="Helical" evidence="5">
    <location>
        <begin position="76"/>
        <end position="98"/>
    </location>
</feature>
<dbReference type="PANTHER" id="PTHR12778:SF9">
    <property type="entry name" value="ACETYL-COENZYME A TRANSPORTER 1"/>
    <property type="match status" value="1"/>
</dbReference>
<dbReference type="GO" id="GO:0016020">
    <property type="term" value="C:membrane"/>
    <property type="evidence" value="ECO:0007669"/>
    <property type="project" value="UniProtKB-SubCell"/>
</dbReference>
<dbReference type="InterPro" id="IPR004752">
    <property type="entry name" value="AmpG_permease/AT-1"/>
</dbReference>
<dbReference type="Pfam" id="PF13000">
    <property type="entry name" value="Acatn"/>
    <property type="match status" value="1"/>
</dbReference>
<evidence type="ECO:0000313" key="7">
    <source>
        <dbReference type="Proteomes" id="UP000288716"/>
    </source>
</evidence>
<dbReference type="Proteomes" id="UP000288716">
    <property type="component" value="Unassembled WGS sequence"/>
</dbReference>
<evidence type="ECO:0000256" key="4">
    <source>
        <dbReference type="ARBA" id="ARBA00023136"/>
    </source>
</evidence>
<proteinExistence type="predicted"/>
<keyword evidence="3 5" id="KW-1133">Transmembrane helix</keyword>
<dbReference type="PANTHER" id="PTHR12778">
    <property type="entry name" value="SOLUTE CARRIER FAMILY 33 ACETYL-COA TRANSPORTER -RELATED"/>
    <property type="match status" value="1"/>
</dbReference>
<evidence type="ECO:0000256" key="2">
    <source>
        <dbReference type="ARBA" id="ARBA00022692"/>
    </source>
</evidence>
<comment type="subcellular location">
    <subcellularLocation>
        <location evidence="1">Membrane</location>
        <topology evidence="1">Multi-pass membrane protein</topology>
    </subcellularLocation>
</comment>
<dbReference type="GO" id="GO:0008521">
    <property type="term" value="F:acetyl-CoA transmembrane transporter activity"/>
    <property type="evidence" value="ECO:0007669"/>
    <property type="project" value="InterPro"/>
</dbReference>
<dbReference type="EMBL" id="NCKV01001905">
    <property type="protein sequence ID" value="RWS27582.1"/>
    <property type="molecule type" value="Genomic_DNA"/>
</dbReference>
<dbReference type="OrthoDB" id="6415790at2759"/>
<accession>A0A443SJC5</accession>
<protein>
    <submittedName>
        <fullName evidence="6">Acetyl-coenzyme A transporter 1-like protein</fullName>
    </submittedName>
</protein>
<dbReference type="AlphaFoldDB" id="A0A443SJC5"/>
<dbReference type="STRING" id="299467.A0A443SJC5"/>
<dbReference type="GO" id="GO:0035348">
    <property type="term" value="P:acetyl-CoA transmembrane transport"/>
    <property type="evidence" value="ECO:0007669"/>
    <property type="project" value="InterPro"/>
</dbReference>
<reference evidence="6 7" key="1">
    <citation type="journal article" date="2018" name="Gigascience">
        <title>Genomes of trombidid mites reveal novel predicted allergens and laterally-transferred genes associated with secondary metabolism.</title>
        <authorList>
            <person name="Dong X."/>
            <person name="Chaisiri K."/>
            <person name="Xia D."/>
            <person name="Armstrong S.D."/>
            <person name="Fang Y."/>
            <person name="Donnelly M.J."/>
            <person name="Kadowaki T."/>
            <person name="McGarry J.W."/>
            <person name="Darby A.C."/>
            <person name="Makepeace B.L."/>
        </authorList>
    </citation>
    <scope>NUCLEOTIDE SEQUENCE [LARGE SCALE GENOMIC DNA]</scope>
    <source>
        <strain evidence="6">UoL-UT</strain>
    </source>
</reference>
<feature type="non-terminal residue" evidence="6">
    <location>
        <position position="107"/>
    </location>
</feature>
<evidence type="ECO:0000256" key="5">
    <source>
        <dbReference type="SAM" id="Phobius"/>
    </source>
</evidence>
<organism evidence="6 7">
    <name type="scientific">Leptotrombidium deliense</name>
    <dbReference type="NCBI Taxonomy" id="299467"/>
    <lineage>
        <taxon>Eukaryota</taxon>
        <taxon>Metazoa</taxon>
        <taxon>Ecdysozoa</taxon>
        <taxon>Arthropoda</taxon>
        <taxon>Chelicerata</taxon>
        <taxon>Arachnida</taxon>
        <taxon>Acari</taxon>
        <taxon>Acariformes</taxon>
        <taxon>Trombidiformes</taxon>
        <taxon>Prostigmata</taxon>
        <taxon>Anystina</taxon>
        <taxon>Parasitengona</taxon>
        <taxon>Trombiculoidea</taxon>
        <taxon>Trombiculidae</taxon>
        <taxon>Leptotrombidium</taxon>
    </lineage>
</organism>